<dbReference type="InterPro" id="IPR011990">
    <property type="entry name" value="TPR-like_helical_dom_sf"/>
</dbReference>
<dbReference type="GO" id="GO:0030126">
    <property type="term" value="C:COPI vesicle coat"/>
    <property type="evidence" value="ECO:0007669"/>
    <property type="project" value="TreeGrafter"/>
</dbReference>
<evidence type="ECO:0000256" key="5">
    <source>
        <dbReference type="ARBA" id="ARBA00022490"/>
    </source>
</evidence>
<evidence type="ECO:0000256" key="7">
    <source>
        <dbReference type="ARBA" id="ARBA00022927"/>
    </source>
</evidence>
<evidence type="ECO:0000256" key="10">
    <source>
        <dbReference type="ARBA" id="ARBA00023329"/>
    </source>
</evidence>
<organism evidence="13">
    <name type="scientific">Guillardia theta (strain CCMP2712)</name>
    <name type="common">Cryptophyte</name>
    <dbReference type="NCBI Taxonomy" id="905079"/>
    <lineage>
        <taxon>Eukaryota</taxon>
        <taxon>Cryptophyceae</taxon>
        <taxon>Pyrenomonadales</taxon>
        <taxon>Geminigeraceae</taxon>
        <taxon>Guillardia</taxon>
    </lineage>
</organism>
<dbReference type="KEGG" id="gtt:GUITHDRAFT_151034"/>
<dbReference type="STRING" id="905079.L1JSZ8"/>
<dbReference type="GO" id="GO:0000139">
    <property type="term" value="C:Golgi membrane"/>
    <property type="evidence" value="ECO:0007669"/>
    <property type="project" value="UniProtKB-SubCell"/>
</dbReference>
<protein>
    <recommendedName>
        <fullName evidence="12">Coatomer subunit epsilon</fullName>
    </recommendedName>
</protein>
<reference evidence="15" key="2">
    <citation type="submission" date="2012-11" db="EMBL/GenBank/DDBJ databases">
        <authorList>
            <person name="Kuo A."/>
            <person name="Curtis B.A."/>
            <person name="Tanifuji G."/>
            <person name="Burki F."/>
            <person name="Gruber A."/>
            <person name="Irimia M."/>
            <person name="Maruyama S."/>
            <person name="Arias M.C."/>
            <person name="Ball S.G."/>
            <person name="Gile G.H."/>
            <person name="Hirakawa Y."/>
            <person name="Hopkins J.F."/>
            <person name="Rensing S.A."/>
            <person name="Schmutz J."/>
            <person name="Symeonidi A."/>
            <person name="Elias M."/>
            <person name="Eveleigh R.J."/>
            <person name="Herman E.K."/>
            <person name="Klute M.J."/>
            <person name="Nakayama T."/>
            <person name="Obornik M."/>
            <person name="Reyes-Prieto A."/>
            <person name="Armbrust E.V."/>
            <person name="Aves S.J."/>
            <person name="Beiko R.G."/>
            <person name="Coutinho P."/>
            <person name="Dacks J.B."/>
            <person name="Durnford D.G."/>
            <person name="Fast N.M."/>
            <person name="Green B.R."/>
            <person name="Grisdale C."/>
            <person name="Hempe F."/>
            <person name="Henrissat B."/>
            <person name="Hoppner M.P."/>
            <person name="Ishida K.-I."/>
            <person name="Kim E."/>
            <person name="Koreny L."/>
            <person name="Kroth P.G."/>
            <person name="Liu Y."/>
            <person name="Malik S.-B."/>
            <person name="Maier U.G."/>
            <person name="McRose D."/>
            <person name="Mock T."/>
            <person name="Neilson J.A."/>
            <person name="Onodera N.T."/>
            <person name="Poole A.M."/>
            <person name="Pritham E.J."/>
            <person name="Richards T.A."/>
            <person name="Rocap G."/>
            <person name="Roy S.W."/>
            <person name="Sarai C."/>
            <person name="Schaack S."/>
            <person name="Shirato S."/>
            <person name="Slamovits C.H."/>
            <person name="Spencer D.F."/>
            <person name="Suzuki S."/>
            <person name="Worden A.Z."/>
            <person name="Zauner S."/>
            <person name="Barry K."/>
            <person name="Bell C."/>
            <person name="Bharti A.K."/>
            <person name="Crow J.A."/>
            <person name="Grimwood J."/>
            <person name="Kramer R."/>
            <person name="Lindquist E."/>
            <person name="Lucas S."/>
            <person name="Salamov A."/>
            <person name="McFadden G.I."/>
            <person name="Lane C.E."/>
            <person name="Keeling P.J."/>
            <person name="Gray M.W."/>
            <person name="Grigoriev I.V."/>
            <person name="Archibald J.M."/>
        </authorList>
    </citation>
    <scope>NUCLEOTIDE SEQUENCE</scope>
    <source>
        <strain evidence="15">CCMP2712</strain>
    </source>
</reference>
<dbReference type="PIRSF" id="PIRSF016478">
    <property type="entry name" value="Coatomer_esu"/>
    <property type="match status" value="1"/>
</dbReference>
<dbReference type="FunFam" id="1.25.40.10:FF:000140">
    <property type="entry name" value="Coatomer subunit epsilon"/>
    <property type="match status" value="1"/>
</dbReference>
<reference evidence="13 15" key="1">
    <citation type="journal article" date="2012" name="Nature">
        <title>Algal genomes reveal evolutionary mosaicism and the fate of nucleomorphs.</title>
        <authorList>
            <consortium name="DOE Joint Genome Institute"/>
            <person name="Curtis B.A."/>
            <person name="Tanifuji G."/>
            <person name="Burki F."/>
            <person name="Gruber A."/>
            <person name="Irimia M."/>
            <person name="Maruyama S."/>
            <person name="Arias M.C."/>
            <person name="Ball S.G."/>
            <person name="Gile G.H."/>
            <person name="Hirakawa Y."/>
            <person name="Hopkins J.F."/>
            <person name="Kuo A."/>
            <person name="Rensing S.A."/>
            <person name="Schmutz J."/>
            <person name="Symeonidi A."/>
            <person name="Elias M."/>
            <person name="Eveleigh R.J."/>
            <person name="Herman E.K."/>
            <person name="Klute M.J."/>
            <person name="Nakayama T."/>
            <person name="Obornik M."/>
            <person name="Reyes-Prieto A."/>
            <person name="Armbrust E.V."/>
            <person name="Aves S.J."/>
            <person name="Beiko R.G."/>
            <person name="Coutinho P."/>
            <person name="Dacks J.B."/>
            <person name="Durnford D.G."/>
            <person name="Fast N.M."/>
            <person name="Green B.R."/>
            <person name="Grisdale C.J."/>
            <person name="Hempel F."/>
            <person name="Henrissat B."/>
            <person name="Hoppner M.P."/>
            <person name="Ishida K."/>
            <person name="Kim E."/>
            <person name="Koreny L."/>
            <person name="Kroth P.G."/>
            <person name="Liu Y."/>
            <person name="Malik S.B."/>
            <person name="Maier U.G."/>
            <person name="McRose D."/>
            <person name="Mock T."/>
            <person name="Neilson J.A."/>
            <person name="Onodera N.T."/>
            <person name="Poole A.M."/>
            <person name="Pritham E.J."/>
            <person name="Richards T.A."/>
            <person name="Rocap G."/>
            <person name="Roy S.W."/>
            <person name="Sarai C."/>
            <person name="Schaack S."/>
            <person name="Shirato S."/>
            <person name="Slamovits C.H."/>
            <person name="Spencer D.F."/>
            <person name="Suzuki S."/>
            <person name="Worden A.Z."/>
            <person name="Zauner S."/>
            <person name="Barry K."/>
            <person name="Bell C."/>
            <person name="Bharti A.K."/>
            <person name="Crow J.A."/>
            <person name="Grimwood J."/>
            <person name="Kramer R."/>
            <person name="Lindquist E."/>
            <person name="Lucas S."/>
            <person name="Salamov A."/>
            <person name="McFadden G.I."/>
            <person name="Lane C.E."/>
            <person name="Keeling P.J."/>
            <person name="Gray M.W."/>
            <person name="Grigoriev I.V."/>
            <person name="Archibald J.M."/>
        </authorList>
    </citation>
    <scope>NUCLEOTIDE SEQUENCE</scope>
    <source>
        <strain evidence="13 15">CCMP2712</strain>
    </source>
</reference>
<dbReference type="PANTHER" id="PTHR10805">
    <property type="entry name" value="COATOMER SUBUNIT EPSILON"/>
    <property type="match status" value="1"/>
</dbReference>
<evidence type="ECO:0000256" key="6">
    <source>
        <dbReference type="ARBA" id="ARBA00022892"/>
    </source>
</evidence>
<keyword evidence="4 12" id="KW-0813">Transport</keyword>
<accession>L1JSZ8</accession>
<keyword evidence="7 12" id="KW-0653">Protein transport</keyword>
<dbReference type="EnsemblProtists" id="EKX51290">
    <property type="protein sequence ID" value="EKX51290"/>
    <property type="gene ID" value="GUITHDRAFT_151034"/>
</dbReference>
<dbReference type="Pfam" id="PF04733">
    <property type="entry name" value="Coatomer_E"/>
    <property type="match status" value="1"/>
</dbReference>
<evidence type="ECO:0000256" key="8">
    <source>
        <dbReference type="ARBA" id="ARBA00023034"/>
    </source>
</evidence>
<evidence type="ECO:0000256" key="2">
    <source>
        <dbReference type="ARBA" id="ARBA00004347"/>
    </source>
</evidence>
<dbReference type="GO" id="GO:0006888">
    <property type="term" value="P:endoplasmic reticulum to Golgi vesicle-mediated transport"/>
    <property type="evidence" value="ECO:0007669"/>
    <property type="project" value="TreeGrafter"/>
</dbReference>
<evidence type="ECO:0000256" key="4">
    <source>
        <dbReference type="ARBA" id="ARBA00022448"/>
    </source>
</evidence>
<dbReference type="AlphaFoldDB" id="L1JSZ8"/>
<sequence>MSDDLFSIKNEFYLGNYQGAINEAQSPDLVLSSPADERERDIIVYRSYIALGQHEVVESEIGDDAPTALQAVKLLSTYLSKPDAKDIVLMTLLEWLSDSQTLNNPTLQLVAGIIYLDLGELEQAAKVLHSATTLEIVSMQVQVYLRMSRVDIAEKSLSLMSRMEDDATLTQLTTAWVYTALGGEKVQEAFYIFQELADKYNETPLLLNGMAVTQMHLGKFEDADKYLLKALSKSATDVQTLQNLVVCSQHTRKAPEVVSRYINTLSKAAPGCALLKRRAEADAMFDKIAPTFKASAA</sequence>
<dbReference type="PANTHER" id="PTHR10805:SF0">
    <property type="entry name" value="COATOMER SUBUNIT EPSILON"/>
    <property type="match status" value="1"/>
</dbReference>
<dbReference type="SUPFAM" id="SSF48452">
    <property type="entry name" value="TPR-like"/>
    <property type="match status" value="1"/>
</dbReference>
<dbReference type="GO" id="GO:0006891">
    <property type="term" value="P:intra-Golgi vesicle-mediated transport"/>
    <property type="evidence" value="ECO:0007669"/>
    <property type="project" value="TreeGrafter"/>
</dbReference>
<dbReference type="OrthoDB" id="310217at2759"/>
<dbReference type="eggNOG" id="KOG3081">
    <property type="taxonomic scope" value="Eukaryota"/>
</dbReference>
<evidence type="ECO:0000256" key="12">
    <source>
        <dbReference type="PIRNR" id="PIRNR016478"/>
    </source>
</evidence>
<keyword evidence="8 12" id="KW-0333">Golgi apparatus</keyword>
<dbReference type="RefSeq" id="XP_005838270.1">
    <property type="nucleotide sequence ID" value="XM_005838213.1"/>
</dbReference>
<dbReference type="GeneID" id="17307720"/>
<dbReference type="EMBL" id="JH992976">
    <property type="protein sequence ID" value="EKX51290.1"/>
    <property type="molecule type" value="Genomic_DNA"/>
</dbReference>
<keyword evidence="5 12" id="KW-0963">Cytoplasm</keyword>
<evidence type="ECO:0000313" key="13">
    <source>
        <dbReference type="EMBL" id="EKX51290.1"/>
    </source>
</evidence>
<keyword evidence="6 12" id="KW-0931">ER-Golgi transport</keyword>
<comment type="similarity">
    <text evidence="3 12">Belongs to the COPE family.</text>
</comment>
<comment type="function">
    <text evidence="11 12">The coatomer is a cytosolic protein complex that binds to dilysine motifs and reversibly associates with Golgi non-clathrin-coated vesicles, which further mediate biosynthetic protein transport from the ER, via the Golgi up to the trans Golgi network. The coatomer complex is required for budding from Golgi membranes, and is essential for the retrograde Golgi-to-ER transport of dilysine-tagged proteins.</text>
</comment>
<gene>
    <name evidence="13" type="primary">COPIE</name>
    <name evidence="13" type="ORF">GUITHDRAFT_151034</name>
</gene>
<dbReference type="PaxDb" id="55529-EKX51290"/>
<evidence type="ECO:0000256" key="11">
    <source>
        <dbReference type="ARBA" id="ARBA00025582"/>
    </source>
</evidence>
<dbReference type="Proteomes" id="UP000011087">
    <property type="component" value="Unassembled WGS sequence"/>
</dbReference>
<keyword evidence="10 12" id="KW-0968">Cytoplasmic vesicle</keyword>
<dbReference type="GO" id="GO:0005198">
    <property type="term" value="F:structural molecule activity"/>
    <property type="evidence" value="ECO:0007669"/>
    <property type="project" value="UniProtKB-UniRule"/>
</dbReference>
<name>L1JSZ8_GUITC</name>
<evidence type="ECO:0000256" key="9">
    <source>
        <dbReference type="ARBA" id="ARBA00023136"/>
    </source>
</evidence>
<dbReference type="HOGENOM" id="CLU_049363_0_0_1"/>
<comment type="subcellular location">
    <subcellularLocation>
        <location evidence="2">Cytoplasmic vesicle</location>
        <location evidence="2">COPI-coated vesicle membrane</location>
        <topology evidence="2">Peripheral membrane protein</topology>
        <orientation evidence="2">Cytoplasmic side</orientation>
    </subcellularLocation>
    <subcellularLocation>
        <location evidence="1">Golgi apparatus membrane</location>
        <topology evidence="1">Peripheral membrane protein</topology>
        <orientation evidence="1">Cytoplasmic side</orientation>
    </subcellularLocation>
</comment>
<dbReference type="Gene3D" id="1.25.40.10">
    <property type="entry name" value="Tetratricopeptide repeat domain"/>
    <property type="match status" value="1"/>
</dbReference>
<dbReference type="GO" id="GO:0006890">
    <property type="term" value="P:retrograde vesicle-mediated transport, Golgi to endoplasmic reticulum"/>
    <property type="evidence" value="ECO:0007669"/>
    <property type="project" value="UniProtKB-UniRule"/>
</dbReference>
<evidence type="ECO:0000313" key="15">
    <source>
        <dbReference type="Proteomes" id="UP000011087"/>
    </source>
</evidence>
<dbReference type="OMA" id="MIVLSQH"/>
<keyword evidence="9 12" id="KW-0472">Membrane</keyword>
<proteinExistence type="inferred from homology"/>
<keyword evidence="15" id="KW-1185">Reference proteome</keyword>
<reference evidence="14" key="3">
    <citation type="submission" date="2015-06" db="UniProtKB">
        <authorList>
            <consortium name="EnsemblProtists"/>
        </authorList>
    </citation>
    <scope>IDENTIFICATION</scope>
</reference>
<dbReference type="GO" id="GO:0015031">
    <property type="term" value="P:protein transport"/>
    <property type="evidence" value="ECO:0007669"/>
    <property type="project" value="UniProtKB-UniRule"/>
</dbReference>
<evidence type="ECO:0000256" key="1">
    <source>
        <dbReference type="ARBA" id="ARBA00004255"/>
    </source>
</evidence>
<evidence type="ECO:0000256" key="3">
    <source>
        <dbReference type="ARBA" id="ARBA00008827"/>
    </source>
</evidence>
<dbReference type="InterPro" id="IPR006822">
    <property type="entry name" value="Coatomer_esu"/>
</dbReference>
<evidence type="ECO:0000313" key="14">
    <source>
        <dbReference type="EnsemblProtists" id="EKX51290"/>
    </source>
</evidence>